<dbReference type="HOGENOM" id="CLU_2209818_0_0_1"/>
<protein>
    <submittedName>
        <fullName evidence="2">Uncharacterized protein</fullName>
    </submittedName>
</protein>
<reference evidence="2 3" key="1">
    <citation type="submission" date="2014-02" db="EMBL/GenBank/DDBJ databases">
        <title>The genome sequence of Colletotrichum fioriniae PJ7.</title>
        <authorList>
            <person name="Baroncelli R."/>
            <person name="Thon M.R."/>
        </authorList>
    </citation>
    <scope>NUCLEOTIDE SEQUENCE [LARGE SCALE GENOMIC DNA]</scope>
    <source>
        <strain evidence="2 3">PJ7</strain>
    </source>
</reference>
<evidence type="ECO:0000313" key="2">
    <source>
        <dbReference type="EMBL" id="EXF77454.1"/>
    </source>
</evidence>
<evidence type="ECO:0000313" key="3">
    <source>
        <dbReference type="Proteomes" id="UP000020467"/>
    </source>
</evidence>
<dbReference type="Proteomes" id="UP000020467">
    <property type="component" value="Unassembled WGS sequence"/>
</dbReference>
<proteinExistence type="predicted"/>
<organism evidence="2 3">
    <name type="scientific">Colletotrichum fioriniae PJ7</name>
    <dbReference type="NCBI Taxonomy" id="1445577"/>
    <lineage>
        <taxon>Eukaryota</taxon>
        <taxon>Fungi</taxon>
        <taxon>Dikarya</taxon>
        <taxon>Ascomycota</taxon>
        <taxon>Pezizomycotina</taxon>
        <taxon>Sordariomycetes</taxon>
        <taxon>Hypocreomycetidae</taxon>
        <taxon>Glomerellales</taxon>
        <taxon>Glomerellaceae</taxon>
        <taxon>Colletotrichum</taxon>
        <taxon>Colletotrichum acutatum species complex</taxon>
    </lineage>
</organism>
<dbReference type="KEGG" id="cfj:CFIO01_10934"/>
<name>A0A010RHZ4_9PEZI</name>
<gene>
    <name evidence="2" type="ORF">CFIO01_10934</name>
</gene>
<keyword evidence="3" id="KW-1185">Reference proteome</keyword>
<dbReference type="AlphaFoldDB" id="A0A010RHZ4"/>
<accession>A0A010RHZ4</accession>
<feature type="region of interest" description="Disordered" evidence="1">
    <location>
        <begin position="50"/>
        <end position="75"/>
    </location>
</feature>
<dbReference type="EMBL" id="JARH01000714">
    <property type="protein sequence ID" value="EXF77454.1"/>
    <property type="molecule type" value="Genomic_DNA"/>
</dbReference>
<comment type="caution">
    <text evidence="2">The sequence shown here is derived from an EMBL/GenBank/DDBJ whole genome shotgun (WGS) entry which is preliminary data.</text>
</comment>
<feature type="compositionally biased region" description="Basic residues" evidence="1">
    <location>
        <begin position="1"/>
        <end position="10"/>
    </location>
</feature>
<feature type="region of interest" description="Disordered" evidence="1">
    <location>
        <begin position="1"/>
        <end position="28"/>
    </location>
</feature>
<sequence>MPRMIQRRHLPSQQLGLDSPLPPQSHPFAEVGTFLDNLMASARKSYVIQPPPPWIPLHNGPSDRPTDRPPPLLHASRHTADAFPQMITMITSQNQEQLTASRPLDYV</sequence>
<evidence type="ECO:0000256" key="1">
    <source>
        <dbReference type="SAM" id="MobiDB-lite"/>
    </source>
</evidence>